<dbReference type="Pfam" id="PF03886">
    <property type="entry name" value="ABC_trans_aux"/>
    <property type="match status" value="1"/>
</dbReference>
<dbReference type="SUPFAM" id="SSF159594">
    <property type="entry name" value="XCC0632-like"/>
    <property type="match status" value="1"/>
</dbReference>
<keyword evidence="4" id="KW-1185">Reference proteome</keyword>
<gene>
    <name evidence="3" type="ORF">ACFO0J_07330</name>
</gene>
<name>A0ABV8RYK6_9BURK</name>
<reference evidence="4" key="1">
    <citation type="journal article" date="2019" name="Int. J. Syst. Evol. Microbiol.">
        <title>The Global Catalogue of Microorganisms (GCM) 10K type strain sequencing project: providing services to taxonomists for standard genome sequencing and annotation.</title>
        <authorList>
            <consortium name="The Broad Institute Genomics Platform"/>
            <consortium name="The Broad Institute Genome Sequencing Center for Infectious Disease"/>
            <person name="Wu L."/>
            <person name="Ma J."/>
        </authorList>
    </citation>
    <scope>NUCLEOTIDE SEQUENCE [LARGE SCALE GENOMIC DNA]</scope>
    <source>
        <strain evidence="4">CGMCC 1.19029</strain>
    </source>
</reference>
<comment type="caution">
    <text evidence="3">The sequence shown here is derived from an EMBL/GenBank/DDBJ whole genome shotgun (WGS) entry which is preliminary data.</text>
</comment>
<dbReference type="RefSeq" id="WP_376812415.1">
    <property type="nucleotide sequence ID" value="NZ_JBHSDY010000004.1"/>
</dbReference>
<protein>
    <submittedName>
        <fullName evidence="3">Membrane integrity-associated transporter subunit PqiC</fullName>
    </submittedName>
</protein>
<dbReference type="Gene3D" id="3.40.50.10610">
    <property type="entry name" value="ABC-type transport auxiliary lipoprotein component"/>
    <property type="match status" value="1"/>
</dbReference>
<dbReference type="InterPro" id="IPR005586">
    <property type="entry name" value="ABC_trans_aux"/>
</dbReference>
<evidence type="ECO:0000313" key="4">
    <source>
        <dbReference type="Proteomes" id="UP001595756"/>
    </source>
</evidence>
<proteinExistence type="predicted"/>
<evidence type="ECO:0000313" key="3">
    <source>
        <dbReference type="EMBL" id="MFC4297850.1"/>
    </source>
</evidence>
<dbReference type="Proteomes" id="UP001595756">
    <property type="component" value="Unassembled WGS sequence"/>
</dbReference>
<keyword evidence="1" id="KW-0732">Signal</keyword>
<evidence type="ECO:0000256" key="1">
    <source>
        <dbReference type="SAM" id="SignalP"/>
    </source>
</evidence>
<dbReference type="EMBL" id="JBHSDY010000004">
    <property type="protein sequence ID" value="MFC4297850.1"/>
    <property type="molecule type" value="Genomic_DNA"/>
</dbReference>
<evidence type="ECO:0000259" key="2">
    <source>
        <dbReference type="Pfam" id="PF03886"/>
    </source>
</evidence>
<feature type="domain" description="ABC-type transport auxiliary lipoprotein component" evidence="2">
    <location>
        <begin position="38"/>
        <end position="191"/>
    </location>
</feature>
<sequence>MKRTISTWACRLGLAGLLAGCAAPPIQYYSLAAPATDQPVSGVAGAAAQGGLSLAVTRIPVEAERLQLVVRDPARDPAVQVLNDSLWAAPLGDQIRAALADGLGRRLGAVDPRRLSEAQARSVRRIEVRIDRFDLVWGRFVALDADWTDRAPGADRSRVCRASVRLPAAASVAALVEAQRQALDRLAALIAAGTSGAPADLQGGSTLSKSGCT</sequence>
<accession>A0ABV8RYK6</accession>
<feature type="signal peptide" evidence="1">
    <location>
        <begin position="1"/>
        <end position="22"/>
    </location>
</feature>
<organism evidence="3 4">
    <name type="scientific">Castellaniella hirudinis</name>
    <dbReference type="NCBI Taxonomy" id="1144617"/>
    <lineage>
        <taxon>Bacteria</taxon>
        <taxon>Pseudomonadati</taxon>
        <taxon>Pseudomonadota</taxon>
        <taxon>Betaproteobacteria</taxon>
        <taxon>Burkholderiales</taxon>
        <taxon>Alcaligenaceae</taxon>
        <taxon>Castellaniella</taxon>
    </lineage>
</organism>
<feature type="chain" id="PRO_5045966789" evidence="1">
    <location>
        <begin position="23"/>
        <end position="213"/>
    </location>
</feature>